<evidence type="ECO:0000256" key="2">
    <source>
        <dbReference type="SAM" id="SignalP"/>
    </source>
</evidence>
<evidence type="ECO:0008006" key="5">
    <source>
        <dbReference type="Google" id="ProtNLM"/>
    </source>
</evidence>
<sequence length="135" mass="14837">MSRTKTMKAILSILSFIMLSKIVHSFSVQSSKVAERTIVGALSTRWMSTPAGADTSIVETCRQKIAAALETEDVKVTGAYDDPNGSHISVEVISLLFEGKRPVQRQQLVYKALWEELQGPVHAVDSMICKTPSEK</sequence>
<evidence type="ECO:0000256" key="1">
    <source>
        <dbReference type="RuleBase" id="RU003860"/>
    </source>
</evidence>
<dbReference type="AlphaFoldDB" id="A0ABD3PVQ6"/>
<dbReference type="Gene3D" id="3.30.300.90">
    <property type="entry name" value="BolA-like"/>
    <property type="match status" value="1"/>
</dbReference>
<feature type="signal peptide" evidence="2">
    <location>
        <begin position="1"/>
        <end position="25"/>
    </location>
</feature>
<keyword evidence="2" id="KW-0732">Signal</keyword>
<dbReference type="Proteomes" id="UP001516023">
    <property type="component" value="Unassembled WGS sequence"/>
</dbReference>
<dbReference type="InterPro" id="IPR036065">
    <property type="entry name" value="BolA-like_sf"/>
</dbReference>
<evidence type="ECO:0000313" key="3">
    <source>
        <dbReference type="EMBL" id="KAL3791699.1"/>
    </source>
</evidence>
<keyword evidence="4" id="KW-1185">Reference proteome</keyword>
<reference evidence="3 4" key="1">
    <citation type="journal article" date="2020" name="G3 (Bethesda)">
        <title>Improved Reference Genome for Cyclotella cryptica CCMP332, a Model for Cell Wall Morphogenesis, Salinity Adaptation, and Lipid Production in Diatoms (Bacillariophyta).</title>
        <authorList>
            <person name="Roberts W.R."/>
            <person name="Downey K.M."/>
            <person name="Ruck E.C."/>
            <person name="Traller J.C."/>
            <person name="Alverson A.J."/>
        </authorList>
    </citation>
    <scope>NUCLEOTIDE SEQUENCE [LARGE SCALE GENOMIC DNA]</scope>
    <source>
        <strain evidence="3 4">CCMP332</strain>
    </source>
</reference>
<evidence type="ECO:0000313" key="4">
    <source>
        <dbReference type="Proteomes" id="UP001516023"/>
    </source>
</evidence>
<accession>A0ABD3PVQ6</accession>
<comment type="similarity">
    <text evidence="1">Belongs to the BolA/IbaG family.</text>
</comment>
<proteinExistence type="inferred from homology"/>
<dbReference type="SUPFAM" id="SSF82657">
    <property type="entry name" value="BolA-like"/>
    <property type="match status" value="1"/>
</dbReference>
<dbReference type="Pfam" id="PF01722">
    <property type="entry name" value="BolA"/>
    <property type="match status" value="1"/>
</dbReference>
<gene>
    <name evidence="3" type="ORF">HJC23_003956</name>
</gene>
<dbReference type="InterPro" id="IPR002634">
    <property type="entry name" value="BolA"/>
</dbReference>
<dbReference type="EMBL" id="JABMIG020000111">
    <property type="protein sequence ID" value="KAL3791699.1"/>
    <property type="molecule type" value="Genomic_DNA"/>
</dbReference>
<comment type="caution">
    <text evidence="3">The sequence shown here is derived from an EMBL/GenBank/DDBJ whole genome shotgun (WGS) entry which is preliminary data.</text>
</comment>
<protein>
    <recommendedName>
        <fullName evidence="5">BolA-like protein</fullName>
    </recommendedName>
</protein>
<name>A0ABD3PVQ6_9STRA</name>
<dbReference type="PANTHER" id="PTHR46230">
    <property type="match status" value="1"/>
</dbReference>
<organism evidence="3 4">
    <name type="scientific">Cyclotella cryptica</name>
    <dbReference type="NCBI Taxonomy" id="29204"/>
    <lineage>
        <taxon>Eukaryota</taxon>
        <taxon>Sar</taxon>
        <taxon>Stramenopiles</taxon>
        <taxon>Ochrophyta</taxon>
        <taxon>Bacillariophyta</taxon>
        <taxon>Coscinodiscophyceae</taxon>
        <taxon>Thalassiosirophycidae</taxon>
        <taxon>Stephanodiscales</taxon>
        <taxon>Stephanodiscaceae</taxon>
        <taxon>Cyclotella</taxon>
    </lineage>
</organism>
<feature type="chain" id="PRO_5044886170" description="BolA-like protein" evidence="2">
    <location>
        <begin position="26"/>
        <end position="135"/>
    </location>
</feature>
<dbReference type="PANTHER" id="PTHR46230:SF4">
    <property type="entry name" value="PROTEIN BOLA4, CHLOROPLASTIC_MITOCHONDRIAL"/>
    <property type="match status" value="1"/>
</dbReference>